<dbReference type="InterPro" id="IPR024555">
    <property type="entry name" value="PX-associated"/>
</dbReference>
<dbReference type="PANTHER" id="PTHR47185:SF1">
    <property type="entry name" value="PX DOMAIN-CONTAINING PROTEIN YPR097W"/>
    <property type="match status" value="1"/>
</dbReference>
<name>A0A1E3NUI8_9ASCO</name>
<dbReference type="InterPro" id="IPR001683">
    <property type="entry name" value="PX_dom"/>
</dbReference>
<dbReference type="PROSITE" id="PS50195">
    <property type="entry name" value="PX"/>
    <property type="match status" value="1"/>
</dbReference>
<dbReference type="GeneID" id="30180443"/>
<dbReference type="STRING" id="763406.A0A1E3NUI8"/>
<dbReference type="InterPro" id="IPR047168">
    <property type="entry name" value="LEC1-like"/>
</dbReference>
<dbReference type="SUPFAM" id="SSF64268">
    <property type="entry name" value="PX domain"/>
    <property type="match status" value="1"/>
</dbReference>
<feature type="region of interest" description="Disordered" evidence="1">
    <location>
        <begin position="1266"/>
        <end position="1295"/>
    </location>
</feature>
<evidence type="ECO:0000313" key="4">
    <source>
        <dbReference type="Proteomes" id="UP000094455"/>
    </source>
</evidence>
<evidence type="ECO:0000259" key="2">
    <source>
        <dbReference type="PROSITE" id="PS50195"/>
    </source>
</evidence>
<dbReference type="Pfam" id="PF12825">
    <property type="entry name" value="DUF3818"/>
    <property type="match status" value="1"/>
</dbReference>
<feature type="compositionally biased region" description="Acidic residues" evidence="1">
    <location>
        <begin position="1266"/>
        <end position="1279"/>
    </location>
</feature>
<dbReference type="OrthoDB" id="2117459at2759"/>
<dbReference type="PANTHER" id="PTHR47185">
    <property type="entry name" value="PX DOMAIN-CONTAINING PROTEIN YPR097W"/>
    <property type="match status" value="1"/>
</dbReference>
<feature type="region of interest" description="Disordered" evidence="1">
    <location>
        <begin position="406"/>
        <end position="446"/>
    </location>
</feature>
<dbReference type="RefSeq" id="XP_019020421.1">
    <property type="nucleotide sequence ID" value="XM_019163756.1"/>
</dbReference>
<dbReference type="Gene3D" id="3.30.1520.10">
    <property type="entry name" value="Phox-like domain"/>
    <property type="match status" value="1"/>
</dbReference>
<feature type="compositionally biased region" description="Low complexity" evidence="1">
    <location>
        <begin position="406"/>
        <end position="415"/>
    </location>
</feature>
<dbReference type="Pfam" id="PF12828">
    <property type="entry name" value="PXB"/>
    <property type="match status" value="1"/>
</dbReference>
<dbReference type="SMART" id="SM00312">
    <property type="entry name" value="PX"/>
    <property type="match status" value="1"/>
</dbReference>
<proteinExistence type="predicted"/>
<gene>
    <name evidence="3" type="ORF">PICMEDRAFT_70858</name>
</gene>
<protein>
    <recommendedName>
        <fullName evidence="2">PX domain-containing protein</fullName>
    </recommendedName>
</protein>
<evidence type="ECO:0000256" key="1">
    <source>
        <dbReference type="SAM" id="MobiDB-lite"/>
    </source>
</evidence>
<dbReference type="Pfam" id="PF00787">
    <property type="entry name" value="PX"/>
    <property type="match status" value="1"/>
</dbReference>
<reference evidence="3 4" key="1">
    <citation type="journal article" date="2016" name="Proc. Natl. Acad. Sci. U.S.A.">
        <title>Comparative genomics of biotechnologically important yeasts.</title>
        <authorList>
            <person name="Riley R."/>
            <person name="Haridas S."/>
            <person name="Wolfe K.H."/>
            <person name="Lopes M.R."/>
            <person name="Hittinger C.T."/>
            <person name="Goeker M."/>
            <person name="Salamov A.A."/>
            <person name="Wisecaver J.H."/>
            <person name="Long T.M."/>
            <person name="Calvey C.H."/>
            <person name="Aerts A.L."/>
            <person name="Barry K.W."/>
            <person name="Choi C."/>
            <person name="Clum A."/>
            <person name="Coughlan A.Y."/>
            <person name="Deshpande S."/>
            <person name="Douglass A.P."/>
            <person name="Hanson S.J."/>
            <person name="Klenk H.-P."/>
            <person name="LaButti K.M."/>
            <person name="Lapidus A."/>
            <person name="Lindquist E.A."/>
            <person name="Lipzen A.M."/>
            <person name="Meier-Kolthoff J.P."/>
            <person name="Ohm R.A."/>
            <person name="Otillar R.P."/>
            <person name="Pangilinan J.L."/>
            <person name="Peng Y."/>
            <person name="Rokas A."/>
            <person name="Rosa C.A."/>
            <person name="Scheuner C."/>
            <person name="Sibirny A.A."/>
            <person name="Slot J.C."/>
            <person name="Stielow J.B."/>
            <person name="Sun H."/>
            <person name="Kurtzman C.P."/>
            <person name="Blackwell M."/>
            <person name="Grigoriev I.V."/>
            <person name="Jeffries T.W."/>
        </authorList>
    </citation>
    <scope>NUCLEOTIDE SEQUENCE [LARGE SCALE GENOMIC DNA]</scope>
    <source>
        <strain evidence="3 4">NRRL Y-2026</strain>
    </source>
</reference>
<feature type="compositionally biased region" description="Polar residues" evidence="1">
    <location>
        <begin position="416"/>
        <end position="437"/>
    </location>
</feature>
<dbReference type="EMBL" id="KV454001">
    <property type="protein sequence ID" value="ODQ49308.1"/>
    <property type="molecule type" value="Genomic_DNA"/>
</dbReference>
<sequence length="1368" mass="153865">MSHPYKAFMAEQHGNGTGNGNGADHPLSVQANRERRIHLSPVEEHYLKKSLIKNELISEVNSLSPDYSDISGLRRFGPPFVPADPQNFLRNPDSSTLDQIYAISEANIDIFRNQFPLLRFIFDNYFATFPFIKIHLDKLGPSLRNQSKFWLKIQVLFELFKGKKISNSNDRGTTSKRKLLLYKFQNLFMILFNSSIYCSQDPQYFEMDKERRGAYKKLGKFIDTAESESMEKDEKKKEEALSQLESDRKEGSYLLDMNISPANLLKHLDDIDDDEYINGWYVNIVGVSIESETKSTFWGSKESKFYSFILHVKTPDQHGWFIKRRYSEFTQLYKDLKASFPASHIPDLPSKDKHEVEMNLDDDPNTSSSLKNTVNSAVMHNFDSDMIDIDKESVDSLFANSIDSPKMPMSPSSPSHNYFSDSNADSINSEITGDTNASSSSGGLMKGSKLSVPGFAKPNFLKSPITSPLLSPKKAGSGLSNKNVNKVEKSFFNTFKKSAWSSTSSSSSLVSPISTSEDLSSGLGISSSSNHESHKRDASINSNISNGSVESAESIKTYHSAHTADNEDLSVGMTKMTIKEDKIVFPREILRQTLRGFLKYVLYINVCAKSAEVAKFLGDESRIVPLTTKDIRDIQNRINIDHLRTVQHYKFQSALVGIVTVLEKDVENLKTQIYNEGFSYIFARIKHFKTLHELCGYGSNDSSRSWLKTANLVGAASVSNQEPVESSDPDDAAAPLRGLVRIILLEIASTQYELLIGSDSALGTLKTIKRLHSVFPYRLIAGILRFTNPLMMVKRMIDVFTYQMPTVPGMSGGVSAIGSGIGGMMQGLGWSKKKKDADTEKEAFADELNHSSSNSSKKGRSLLQLIFSGMLGEDLRKLEKELIEVHDLLVSHDNTGKEYGAGETIVQRIDKYFQSDDLIVLHIKEMSQSLGIDIPTAILMPNNGLPDCDDLGSETINSILQDYSTVKKAEIEETMKQKVAGLKEKKNEEADGKKNPVHEKVAETELNSPYNLAKRYFFLQLRKYDKESLMELWNEPELMSVIKEVIALFLSPLIDLFKKAEVYKYVPIFARYIGELIEVCEVYASDYGQFGRSDVVGALVGLEEKYSEDVYRFIRDMYLNDIKSGQESGQGELFEGIVNWLNGVVSFLRFVKKERPDLMIDLNEMLNGMDLGQSDKLNILKVIGEVVAKAEKKRAVLEKMEADGDLQKLNVEKERRHDWMKMARDRKVDGKWDAIHDRVFKVGEQIAGESEGGIYDAVGLDGVDGADDLDTDSDADSNEFDDHNENTAGPRRPAHTRTRFRDYAWNAGEFLAGYYSHDWSRVDRNLLHTAYGGNEFMDGTECGARIAGVFRDRVQAVLAEYDARQRAQ</sequence>
<feature type="compositionally biased region" description="Low complexity" evidence="1">
    <location>
        <begin position="502"/>
        <end position="530"/>
    </location>
</feature>
<dbReference type="GO" id="GO:0035091">
    <property type="term" value="F:phosphatidylinositol binding"/>
    <property type="evidence" value="ECO:0007669"/>
    <property type="project" value="InterPro"/>
</dbReference>
<keyword evidence="4" id="KW-1185">Reference proteome</keyword>
<dbReference type="InterPro" id="IPR036871">
    <property type="entry name" value="PX_dom_sf"/>
</dbReference>
<accession>A0A1E3NUI8</accession>
<evidence type="ECO:0000313" key="3">
    <source>
        <dbReference type="EMBL" id="ODQ49308.1"/>
    </source>
</evidence>
<organism evidence="3 4">
    <name type="scientific">Pichia membranifaciens NRRL Y-2026</name>
    <dbReference type="NCBI Taxonomy" id="763406"/>
    <lineage>
        <taxon>Eukaryota</taxon>
        <taxon>Fungi</taxon>
        <taxon>Dikarya</taxon>
        <taxon>Ascomycota</taxon>
        <taxon>Saccharomycotina</taxon>
        <taxon>Pichiomycetes</taxon>
        <taxon>Pichiales</taxon>
        <taxon>Pichiaceae</taxon>
        <taxon>Pichia</taxon>
    </lineage>
</organism>
<feature type="domain" description="PX" evidence="2">
    <location>
        <begin position="286"/>
        <end position="426"/>
    </location>
</feature>
<feature type="region of interest" description="Disordered" evidence="1">
    <location>
        <begin position="502"/>
        <end position="545"/>
    </location>
</feature>
<dbReference type="InterPro" id="IPR024554">
    <property type="entry name" value="LEC1-like_C"/>
</dbReference>
<dbReference type="Proteomes" id="UP000094455">
    <property type="component" value="Unassembled WGS sequence"/>
</dbReference>